<dbReference type="GO" id="GO:0047324">
    <property type="term" value="F:phosphoenolpyruvate-glycerone phosphotransferase activity"/>
    <property type="evidence" value="ECO:0007669"/>
    <property type="project" value="UniProtKB-EC"/>
</dbReference>
<organism evidence="7 8">
    <name type="scientific">Lysobacter gummosus</name>
    <dbReference type="NCBI Taxonomy" id="262324"/>
    <lineage>
        <taxon>Bacteria</taxon>
        <taxon>Pseudomonadati</taxon>
        <taxon>Pseudomonadota</taxon>
        <taxon>Gammaproteobacteria</taxon>
        <taxon>Lysobacterales</taxon>
        <taxon>Lysobacteraceae</taxon>
        <taxon>Lysobacter</taxon>
    </lineage>
</organism>
<feature type="domain" description="DhaK" evidence="6">
    <location>
        <begin position="7"/>
        <end position="322"/>
    </location>
</feature>
<keyword evidence="8" id="KW-1185">Reference proteome</keyword>
<keyword evidence="2" id="KW-0547">Nucleotide-binding</keyword>
<evidence type="ECO:0000313" key="8">
    <source>
        <dbReference type="Proteomes" id="UP000829194"/>
    </source>
</evidence>
<dbReference type="InterPro" id="IPR050861">
    <property type="entry name" value="Dihydroxyacetone_Kinase"/>
</dbReference>
<evidence type="ECO:0000313" key="7">
    <source>
        <dbReference type="EMBL" id="UNP31283.1"/>
    </source>
</evidence>
<gene>
    <name evidence="7" type="ORF">MOV92_08615</name>
</gene>
<dbReference type="Gene3D" id="3.40.50.10440">
    <property type="entry name" value="Dihydroxyacetone kinase, domain 1"/>
    <property type="match status" value="1"/>
</dbReference>
<dbReference type="Pfam" id="PF02733">
    <property type="entry name" value="Dak1"/>
    <property type="match status" value="1"/>
</dbReference>
<dbReference type="Gene3D" id="1.25.40.340">
    <property type="match status" value="1"/>
</dbReference>
<dbReference type="InterPro" id="IPR004006">
    <property type="entry name" value="DhaK_dom"/>
</dbReference>
<dbReference type="RefSeq" id="WP_057942438.1">
    <property type="nucleotide sequence ID" value="NZ_CP011131.1"/>
</dbReference>
<name>A0ABY3XI40_9GAMM</name>
<dbReference type="Gene3D" id="3.30.1180.20">
    <property type="entry name" value="Dihydroxyacetone kinase, domain 2"/>
    <property type="match status" value="1"/>
</dbReference>
<keyword evidence="1 7" id="KW-0808">Transferase</keyword>
<evidence type="ECO:0000259" key="5">
    <source>
        <dbReference type="PROSITE" id="PS51480"/>
    </source>
</evidence>
<evidence type="ECO:0000259" key="6">
    <source>
        <dbReference type="PROSITE" id="PS51481"/>
    </source>
</evidence>
<dbReference type="SUPFAM" id="SSF82549">
    <property type="entry name" value="DAK1/DegV-like"/>
    <property type="match status" value="1"/>
</dbReference>
<dbReference type="Proteomes" id="UP000829194">
    <property type="component" value="Chromosome"/>
</dbReference>
<dbReference type="EMBL" id="CP093547">
    <property type="protein sequence ID" value="UNP31283.1"/>
    <property type="molecule type" value="Genomic_DNA"/>
</dbReference>
<keyword evidence="4" id="KW-0067">ATP-binding</keyword>
<dbReference type="PROSITE" id="PS51481">
    <property type="entry name" value="DHAK"/>
    <property type="match status" value="1"/>
</dbReference>
<proteinExistence type="predicted"/>
<evidence type="ECO:0000256" key="2">
    <source>
        <dbReference type="ARBA" id="ARBA00022741"/>
    </source>
</evidence>
<protein>
    <submittedName>
        <fullName evidence="7">Dihydroxyacetone kinase subunit DhaK</fullName>
        <ecNumber evidence="7">2.7.1.121</ecNumber>
    </submittedName>
</protein>
<evidence type="ECO:0000256" key="3">
    <source>
        <dbReference type="ARBA" id="ARBA00022777"/>
    </source>
</evidence>
<dbReference type="SUPFAM" id="SSF101473">
    <property type="entry name" value="DhaL-like"/>
    <property type="match status" value="1"/>
</dbReference>
<sequence>MDRFFNRPADVVTQVLNSTAAGAALAVADPASGMRILARAALDRSRVALLSGGGAGHEPSHAGFVGRGMLSAAVSGEIFASPGVAAVHAAIRHCSGSGGALLIVKNYTGDRLNFGLAAEQARREGVDVRMCIVADDIALADAPRPRGVAGTVLVHKYAGYLAELGLTLDDLTERTQAFANSLLSLGLSLSSCTLPGHAPQPRGAELGLGIHNEPGARRIDPQDAAEAVQLVLTPLLEQAVQRFGIGTRWIVMLNDLGGCSTQELAVLADEVMRRIGRERIALMVRPAALMTSLDMHGFSLTLLPALPEYVEALSTPVEPLAWPGVFEPRAPGIFAVVEDAGATAVGAQDGAVAAAIDGIARVLLAAEQTLDELDARIGDGDAGSTFAAGARAVADALRRQSLSTGEPAKLCDELGRLLAHAMGGSSGVLLSILFTATGTALAAGRGWQGALGEGIARMRHYGGAAPGDRTMLDALIPAVEALDQGFAAAARAAREGADRTATMRRAGAGRASYVPEHALVGAIDPGAEAVARAFASLAG</sequence>
<evidence type="ECO:0000256" key="1">
    <source>
        <dbReference type="ARBA" id="ARBA00022679"/>
    </source>
</evidence>
<dbReference type="InterPro" id="IPR036117">
    <property type="entry name" value="DhaL_dom_sf"/>
</dbReference>
<accession>A0ABY3XI40</accession>
<dbReference type="PANTHER" id="PTHR28629:SF4">
    <property type="entry name" value="TRIOKINASE_FMN CYCLASE"/>
    <property type="match status" value="1"/>
</dbReference>
<dbReference type="PROSITE" id="PS51480">
    <property type="entry name" value="DHAL"/>
    <property type="match status" value="1"/>
</dbReference>
<dbReference type="Pfam" id="PF02734">
    <property type="entry name" value="Dak2"/>
    <property type="match status" value="1"/>
</dbReference>
<feature type="domain" description="DhaL" evidence="5">
    <location>
        <begin position="350"/>
        <end position="539"/>
    </location>
</feature>
<dbReference type="InterPro" id="IPR004007">
    <property type="entry name" value="DhaL_dom"/>
</dbReference>
<dbReference type="SMART" id="SM01120">
    <property type="entry name" value="Dak2"/>
    <property type="match status" value="1"/>
</dbReference>
<dbReference type="PANTHER" id="PTHR28629">
    <property type="entry name" value="TRIOKINASE/FMN CYCLASE"/>
    <property type="match status" value="1"/>
</dbReference>
<keyword evidence="3 7" id="KW-0418">Kinase</keyword>
<evidence type="ECO:0000256" key="4">
    <source>
        <dbReference type="ARBA" id="ARBA00022840"/>
    </source>
</evidence>
<dbReference type="EC" id="2.7.1.121" evidence="7"/>
<reference evidence="7 8" key="1">
    <citation type="submission" date="2022-03" db="EMBL/GenBank/DDBJ databases">
        <title>Complete genome sequence of Lysobacter capsici VKM B-2533 and Lysobacter gummosus 10.1.1, promising sources of lytic agents.</title>
        <authorList>
            <person name="Tarlachkov S.V."/>
            <person name="Kudryakova I.V."/>
            <person name="Afoshin A.S."/>
            <person name="Leontyevskaya E.A."/>
            <person name="Leontyevskaya N.V."/>
        </authorList>
    </citation>
    <scope>NUCLEOTIDE SEQUENCE [LARGE SCALE GENOMIC DNA]</scope>
    <source>
        <strain evidence="7 8">10.1.1</strain>
    </source>
</reference>